<dbReference type="Proteomes" id="UP000654471">
    <property type="component" value="Unassembled WGS sequence"/>
</dbReference>
<feature type="compositionally biased region" description="Low complexity" evidence="1">
    <location>
        <begin position="15"/>
        <end position="39"/>
    </location>
</feature>
<sequence length="75" mass="7742">MGAYTAPNNEHATMATTAEGTGSDSTTTTSPLPTPRAASVFARAKERSASSAYDTLSPAHETAMCVGRDIPAARR</sequence>
<evidence type="ECO:0000313" key="3">
    <source>
        <dbReference type="Proteomes" id="UP000654471"/>
    </source>
</evidence>
<proteinExistence type="predicted"/>
<protein>
    <submittedName>
        <fullName evidence="2">Uncharacterized protein</fullName>
    </submittedName>
</protein>
<comment type="caution">
    <text evidence="2">The sequence shown here is derived from an EMBL/GenBank/DDBJ whole genome shotgun (WGS) entry which is preliminary data.</text>
</comment>
<keyword evidence="3" id="KW-1185">Reference proteome</keyword>
<feature type="compositionally biased region" description="Polar residues" evidence="1">
    <location>
        <begin position="1"/>
        <end position="11"/>
    </location>
</feature>
<feature type="region of interest" description="Disordered" evidence="1">
    <location>
        <begin position="1"/>
        <end position="55"/>
    </location>
</feature>
<dbReference type="EMBL" id="BMRP01000080">
    <property type="protein sequence ID" value="GGV02774.1"/>
    <property type="molecule type" value="Genomic_DNA"/>
</dbReference>
<evidence type="ECO:0000256" key="1">
    <source>
        <dbReference type="SAM" id="MobiDB-lite"/>
    </source>
</evidence>
<gene>
    <name evidence="2" type="ORF">GCM10010211_82550</name>
</gene>
<accession>A0ABQ2VNM4</accession>
<organism evidence="2 3">
    <name type="scientific">Streptomyces albospinus</name>
    <dbReference type="NCBI Taxonomy" id="285515"/>
    <lineage>
        <taxon>Bacteria</taxon>
        <taxon>Bacillati</taxon>
        <taxon>Actinomycetota</taxon>
        <taxon>Actinomycetes</taxon>
        <taxon>Kitasatosporales</taxon>
        <taxon>Streptomycetaceae</taxon>
        <taxon>Streptomyces</taxon>
    </lineage>
</organism>
<reference evidence="3" key="1">
    <citation type="journal article" date="2019" name="Int. J. Syst. Evol. Microbiol.">
        <title>The Global Catalogue of Microorganisms (GCM) 10K type strain sequencing project: providing services to taxonomists for standard genome sequencing and annotation.</title>
        <authorList>
            <consortium name="The Broad Institute Genomics Platform"/>
            <consortium name="The Broad Institute Genome Sequencing Center for Infectious Disease"/>
            <person name="Wu L."/>
            <person name="Ma J."/>
        </authorList>
    </citation>
    <scope>NUCLEOTIDE SEQUENCE [LARGE SCALE GENOMIC DNA]</scope>
    <source>
        <strain evidence="3">JCM 3399</strain>
    </source>
</reference>
<name>A0ABQ2VNM4_9ACTN</name>
<evidence type="ECO:0000313" key="2">
    <source>
        <dbReference type="EMBL" id="GGV02774.1"/>
    </source>
</evidence>